<evidence type="ECO:0000313" key="4">
    <source>
        <dbReference type="Proteomes" id="UP000028582"/>
    </source>
</evidence>
<comment type="caution">
    <text evidence="3">The sequence shown here is derived from an EMBL/GenBank/DDBJ whole genome shotgun (WGS) entry which is preliminary data.</text>
</comment>
<name>A0A080Z4V9_PHYNI</name>
<gene>
    <name evidence="3" type="ORF">F444_20366</name>
</gene>
<dbReference type="Proteomes" id="UP000028582">
    <property type="component" value="Unassembled WGS sequence"/>
</dbReference>
<organism evidence="3 4">
    <name type="scientific">Phytophthora nicotianae P1976</name>
    <dbReference type="NCBI Taxonomy" id="1317066"/>
    <lineage>
        <taxon>Eukaryota</taxon>
        <taxon>Sar</taxon>
        <taxon>Stramenopiles</taxon>
        <taxon>Oomycota</taxon>
        <taxon>Peronosporomycetes</taxon>
        <taxon>Peronosporales</taxon>
        <taxon>Peronosporaceae</taxon>
        <taxon>Phytophthora</taxon>
    </lineage>
</organism>
<dbReference type="AlphaFoldDB" id="A0A080Z4V9"/>
<feature type="coiled-coil region" evidence="1">
    <location>
        <begin position="184"/>
        <end position="244"/>
    </location>
</feature>
<accession>A0A080Z4V9</accession>
<reference evidence="3 4" key="1">
    <citation type="submission" date="2013-11" db="EMBL/GenBank/DDBJ databases">
        <title>The Genome Sequence of Phytophthora parasitica P1976.</title>
        <authorList>
            <consortium name="The Broad Institute Genomics Platform"/>
            <person name="Russ C."/>
            <person name="Tyler B."/>
            <person name="Panabieres F."/>
            <person name="Shan W."/>
            <person name="Tripathy S."/>
            <person name="Grunwald N."/>
            <person name="Machado M."/>
            <person name="Johnson C.S."/>
            <person name="Walker B."/>
            <person name="Young S."/>
            <person name="Zeng Q."/>
            <person name="Gargeya S."/>
            <person name="Fitzgerald M."/>
            <person name="Haas B."/>
            <person name="Abouelleil A."/>
            <person name="Allen A.W."/>
            <person name="Alvarado L."/>
            <person name="Arachchi H.M."/>
            <person name="Berlin A.M."/>
            <person name="Chapman S.B."/>
            <person name="Gainer-Dewar J."/>
            <person name="Goldberg J."/>
            <person name="Griggs A."/>
            <person name="Gujja S."/>
            <person name="Hansen M."/>
            <person name="Howarth C."/>
            <person name="Imamovic A."/>
            <person name="Ireland A."/>
            <person name="Larimer J."/>
            <person name="McCowan C."/>
            <person name="Murphy C."/>
            <person name="Pearson M."/>
            <person name="Poon T.W."/>
            <person name="Priest M."/>
            <person name="Roberts A."/>
            <person name="Saif S."/>
            <person name="Shea T."/>
            <person name="Sisk P."/>
            <person name="Sykes S."/>
            <person name="Wortman J."/>
            <person name="Nusbaum C."/>
            <person name="Birren B."/>
        </authorList>
    </citation>
    <scope>NUCLEOTIDE SEQUENCE [LARGE SCALE GENOMIC DNA]</scope>
    <source>
        <strain evidence="3 4">P1976</strain>
    </source>
</reference>
<dbReference type="EMBL" id="ANJA01003740">
    <property type="protein sequence ID" value="ETO61670.1"/>
    <property type="molecule type" value="Genomic_DNA"/>
</dbReference>
<evidence type="ECO:0000256" key="2">
    <source>
        <dbReference type="SAM" id="MobiDB-lite"/>
    </source>
</evidence>
<evidence type="ECO:0000313" key="3">
    <source>
        <dbReference type="EMBL" id="ETO61670.1"/>
    </source>
</evidence>
<protein>
    <submittedName>
        <fullName evidence="3">Uncharacterized protein</fullName>
    </submittedName>
</protein>
<sequence length="468" mass="52830">MVEEETLGTDGATHEYAEGSPRNKESASSPLCTRSNPALKRTHSLDISDLARENPGNSDASAGSMDTEEHLDAELVNNEEMHFDWLPELVSTDAGVLDEIVAVSPRPNFPPRIKSSPRQPPAASSRSLVQKRRISRKEQIQVLRKKVTELSQNLQNLRTVLFVDSFPSSLTTCAASSITWKSVASRQLKLRRKAENENAKLRELKMLQSRTIRNFRRMVHRRKDDELLRNLRNAKAKRQNLDNEHLFAEFLHGLDNVYAGLDKLYEENAMSVVPCPGRKRLVHTNAADGTPFLEFRDKNLVPFSVDRTANAVWTFLQGSKGRKGKRVCWQDTQQTTNTCISRVGFTCTGIGLASYVLERRVSRKYVEKNRTVFISRTIIEPTTEEHWTSSVRFSETMATVVRAGSPLSSGQETAIIESHISSSKCCDPIALQRWPLYLKATTDGWESKISFYNQEIENVLFEGAICSK</sequence>
<evidence type="ECO:0000256" key="1">
    <source>
        <dbReference type="SAM" id="Coils"/>
    </source>
</evidence>
<feature type="compositionally biased region" description="Basic and acidic residues" evidence="2">
    <location>
        <begin position="12"/>
        <end position="25"/>
    </location>
</feature>
<feature type="compositionally biased region" description="Basic and acidic residues" evidence="2">
    <location>
        <begin position="43"/>
        <end position="52"/>
    </location>
</feature>
<keyword evidence="1" id="KW-0175">Coiled coil</keyword>
<dbReference type="OrthoDB" id="125928at2759"/>
<feature type="region of interest" description="Disordered" evidence="2">
    <location>
        <begin position="105"/>
        <end position="130"/>
    </location>
</feature>
<feature type="region of interest" description="Disordered" evidence="2">
    <location>
        <begin position="1"/>
        <end position="67"/>
    </location>
</feature>
<proteinExistence type="predicted"/>
<feature type="compositionally biased region" description="Polar residues" evidence="2">
    <location>
        <begin position="26"/>
        <end position="36"/>
    </location>
</feature>